<keyword evidence="3" id="KW-0732">Signal</keyword>
<dbReference type="EMBL" id="LLYA01000177">
    <property type="protein sequence ID" value="KRR20480.1"/>
    <property type="molecule type" value="Genomic_DNA"/>
</dbReference>
<dbReference type="AlphaFoldDB" id="A0A0R3MS86"/>
<evidence type="ECO:0000313" key="6">
    <source>
        <dbReference type="Proteomes" id="UP000052023"/>
    </source>
</evidence>
<gene>
    <name evidence="5" type="ORF">CQ13_32315</name>
</gene>
<keyword evidence="6" id="KW-1185">Reference proteome</keyword>
<dbReference type="InterPro" id="IPR039424">
    <property type="entry name" value="SBP_5"/>
</dbReference>
<comment type="subcellular location">
    <subcellularLocation>
        <location evidence="1">Periplasm</location>
    </subcellularLocation>
</comment>
<evidence type="ECO:0000256" key="3">
    <source>
        <dbReference type="ARBA" id="ARBA00022729"/>
    </source>
</evidence>
<comment type="similarity">
    <text evidence="2">Belongs to the bacterial solute-binding protein 5 family.</text>
</comment>
<dbReference type="GO" id="GO:0030288">
    <property type="term" value="C:outer membrane-bounded periplasmic space"/>
    <property type="evidence" value="ECO:0007669"/>
    <property type="project" value="TreeGrafter"/>
</dbReference>
<dbReference type="GO" id="GO:1904680">
    <property type="term" value="F:peptide transmembrane transporter activity"/>
    <property type="evidence" value="ECO:0007669"/>
    <property type="project" value="TreeGrafter"/>
</dbReference>
<dbReference type="OrthoDB" id="9803988at2"/>
<protein>
    <recommendedName>
        <fullName evidence="4">Solute-binding protein family 5 domain-containing protein</fullName>
    </recommendedName>
</protein>
<dbReference type="GO" id="GO:0015833">
    <property type="term" value="P:peptide transport"/>
    <property type="evidence" value="ECO:0007669"/>
    <property type="project" value="TreeGrafter"/>
</dbReference>
<dbReference type="PIRSF" id="PIRSF002741">
    <property type="entry name" value="MppA"/>
    <property type="match status" value="1"/>
</dbReference>
<dbReference type="InterPro" id="IPR006311">
    <property type="entry name" value="TAT_signal"/>
</dbReference>
<evidence type="ECO:0000256" key="2">
    <source>
        <dbReference type="ARBA" id="ARBA00005695"/>
    </source>
</evidence>
<feature type="domain" description="Solute-binding protein family 5" evidence="4">
    <location>
        <begin position="116"/>
        <end position="526"/>
    </location>
</feature>
<dbReference type="PANTHER" id="PTHR30290">
    <property type="entry name" value="PERIPLASMIC BINDING COMPONENT OF ABC TRANSPORTER"/>
    <property type="match status" value="1"/>
</dbReference>
<dbReference type="Proteomes" id="UP000052023">
    <property type="component" value="Unassembled WGS sequence"/>
</dbReference>
<dbReference type="GO" id="GO:0042884">
    <property type="term" value="P:microcin transport"/>
    <property type="evidence" value="ECO:0007669"/>
    <property type="project" value="TreeGrafter"/>
</dbReference>
<dbReference type="Pfam" id="PF00496">
    <property type="entry name" value="SBP_bac_5"/>
    <property type="match status" value="1"/>
</dbReference>
<evidence type="ECO:0000259" key="4">
    <source>
        <dbReference type="Pfam" id="PF00496"/>
    </source>
</evidence>
<reference evidence="5 6" key="1">
    <citation type="submission" date="2014-03" db="EMBL/GenBank/DDBJ databases">
        <title>Bradyrhizobium valentinum sp. nov., isolated from effective nodules of Lupinus mariae-josephae, a lupine endemic of basic-lime soils in Eastern Spain.</title>
        <authorList>
            <person name="Duran D."/>
            <person name="Rey L."/>
            <person name="Navarro A."/>
            <person name="Busquets A."/>
            <person name="Imperial J."/>
            <person name="Ruiz-Argueso T."/>
        </authorList>
    </citation>
    <scope>NUCLEOTIDE SEQUENCE [LARGE SCALE GENOMIC DNA]</scope>
    <source>
        <strain evidence="5 6">Ro19</strain>
    </source>
</reference>
<dbReference type="CDD" id="cd08497">
    <property type="entry name" value="MbnE-like"/>
    <property type="match status" value="1"/>
</dbReference>
<name>A0A0R3MS86_9BRAD</name>
<dbReference type="RefSeq" id="WP_057846140.1">
    <property type="nucleotide sequence ID" value="NZ_LLYA01000177.1"/>
</dbReference>
<accession>A0A0R3MS86</accession>
<dbReference type="PANTHER" id="PTHR30290:SF64">
    <property type="entry name" value="ABC TRANSPORTER PERIPLASMIC BINDING PROTEIN"/>
    <property type="match status" value="1"/>
</dbReference>
<dbReference type="SUPFAM" id="SSF53850">
    <property type="entry name" value="Periplasmic binding protein-like II"/>
    <property type="match status" value="1"/>
</dbReference>
<dbReference type="InterPro" id="IPR000914">
    <property type="entry name" value="SBP_5_dom"/>
</dbReference>
<dbReference type="PROSITE" id="PS51318">
    <property type="entry name" value="TAT"/>
    <property type="match status" value="1"/>
</dbReference>
<dbReference type="Gene3D" id="3.40.190.10">
    <property type="entry name" value="Periplasmic binding protein-like II"/>
    <property type="match status" value="1"/>
</dbReference>
<organism evidence="5 6">
    <name type="scientific">Bradyrhizobium retamae</name>
    <dbReference type="NCBI Taxonomy" id="1300035"/>
    <lineage>
        <taxon>Bacteria</taxon>
        <taxon>Pseudomonadati</taxon>
        <taxon>Pseudomonadota</taxon>
        <taxon>Alphaproteobacteria</taxon>
        <taxon>Hyphomicrobiales</taxon>
        <taxon>Nitrobacteraceae</taxon>
        <taxon>Bradyrhizobium</taxon>
    </lineage>
</organism>
<evidence type="ECO:0000313" key="5">
    <source>
        <dbReference type="EMBL" id="KRR20480.1"/>
    </source>
</evidence>
<dbReference type="InterPro" id="IPR030678">
    <property type="entry name" value="Peptide/Ni-bd"/>
</dbReference>
<sequence>MNLSRRTFLQAASGLMVTPSVASQHRAVQRSGANYQRWRHGLSLVGELKYPPDFAHFDYVNPQAPKIGAVRRGALGTFDNFNVAVDGMKGVLAVGIDLIHETLLTLALDEVSSEYGLLAEAVSHPADFSSVTYRLRAEAKWHDGAPVTPEDVVFSFRAFKKHNPRLSTYYRHVISAEITGPREVKFSFDAAGNRELPQIVGQLTVLPKHWWQATDASGKKREIADTTLEPPLGSGPYRIKSFEAGRTIVYERVETYWGRDLNVRVGQSNFHQLRFDYYRDSAVQFEAFKADAFDWRNENVARNWATAYDFPAVTQKRVVLEEFPIRNVGVMQAFAFNIRRGKFFDPRLRRAFNFAFDFESVNRSIFYGQYTRIASYFQGTDLASSGLPEGRELEILSPLREQVPEEVFSTPYWNPVGGSPAANRKNLLEAMKLLEASGFAVRNLRLIDLKTGEQLKVEFLLSDPTYERFVLFYQDSLARLGIDASVRSIDSVQYEGRLRNFDFDIVVASWAQSLTPGNELRDYFGSRAAATPGSRNLIGIADEAVDQLIGRIVYAANRTEQIAATHALDRVLLWHHYVVPQWSLNKIRTARWNRFARPDVMPTYGMSAFPDIWWWDAQLAAGMDGSA</sequence>
<evidence type="ECO:0000256" key="1">
    <source>
        <dbReference type="ARBA" id="ARBA00004418"/>
    </source>
</evidence>
<dbReference type="GO" id="GO:0043190">
    <property type="term" value="C:ATP-binding cassette (ABC) transporter complex"/>
    <property type="evidence" value="ECO:0007669"/>
    <property type="project" value="InterPro"/>
</dbReference>
<dbReference type="Gene3D" id="3.10.105.10">
    <property type="entry name" value="Dipeptide-binding Protein, Domain 3"/>
    <property type="match status" value="1"/>
</dbReference>
<proteinExistence type="inferred from homology"/>
<comment type="caution">
    <text evidence="5">The sequence shown here is derived from an EMBL/GenBank/DDBJ whole genome shotgun (WGS) entry which is preliminary data.</text>
</comment>